<evidence type="ECO:0000313" key="2">
    <source>
        <dbReference type="EMBL" id="OJG15195.1"/>
    </source>
</evidence>
<gene>
    <name evidence="2" type="ORF">RU96_GL002454</name>
</gene>
<dbReference type="CDD" id="cd00158">
    <property type="entry name" value="RHOD"/>
    <property type="match status" value="1"/>
</dbReference>
<dbReference type="Proteomes" id="UP000182835">
    <property type="component" value="Unassembled WGS sequence"/>
</dbReference>
<dbReference type="EMBL" id="JXKG01000009">
    <property type="protein sequence ID" value="OJG15195.1"/>
    <property type="molecule type" value="Genomic_DNA"/>
</dbReference>
<dbReference type="OrthoDB" id="2188591at2"/>
<dbReference type="Gene3D" id="3.40.250.10">
    <property type="entry name" value="Rhodanese-like domain"/>
    <property type="match status" value="1"/>
</dbReference>
<comment type="caution">
    <text evidence="2">The sequence shown here is derived from an EMBL/GenBank/DDBJ whole genome shotgun (WGS) entry which is preliminary data.</text>
</comment>
<evidence type="ECO:0000259" key="1">
    <source>
        <dbReference type="PROSITE" id="PS50206"/>
    </source>
</evidence>
<dbReference type="PANTHER" id="PTHR43031:SF17">
    <property type="entry name" value="SULFURTRANSFERASE YTWF-RELATED"/>
    <property type="match status" value="1"/>
</dbReference>
<organism evidence="2 3">
    <name type="scientific">Enterococcus canintestini</name>
    <dbReference type="NCBI Taxonomy" id="317010"/>
    <lineage>
        <taxon>Bacteria</taxon>
        <taxon>Bacillati</taxon>
        <taxon>Bacillota</taxon>
        <taxon>Bacilli</taxon>
        <taxon>Lactobacillales</taxon>
        <taxon>Enterococcaceae</taxon>
        <taxon>Enterococcus</taxon>
    </lineage>
</organism>
<reference evidence="2 3" key="1">
    <citation type="submission" date="2014-12" db="EMBL/GenBank/DDBJ databases">
        <title>Draft genome sequences of 29 type strains of Enterococci.</title>
        <authorList>
            <person name="Zhong Z."/>
            <person name="Sun Z."/>
            <person name="Liu W."/>
            <person name="Zhang W."/>
            <person name="Zhang H."/>
        </authorList>
    </citation>
    <scope>NUCLEOTIDE SEQUENCE [LARGE SCALE GENOMIC DNA]</scope>
    <source>
        <strain evidence="2 3">DSM 21207</strain>
    </source>
</reference>
<name>A0A1L8R658_9ENTE</name>
<dbReference type="InterPro" id="IPR050229">
    <property type="entry name" value="GlpE_sulfurtransferase"/>
</dbReference>
<protein>
    <recommendedName>
        <fullName evidence="1">Rhodanese domain-containing protein</fullName>
    </recommendedName>
</protein>
<dbReference type="InterPro" id="IPR036873">
    <property type="entry name" value="Rhodanese-like_dom_sf"/>
</dbReference>
<dbReference type="SUPFAM" id="SSF52821">
    <property type="entry name" value="Rhodanese/Cell cycle control phosphatase"/>
    <property type="match status" value="1"/>
</dbReference>
<dbReference type="SMART" id="SM00450">
    <property type="entry name" value="RHOD"/>
    <property type="match status" value="1"/>
</dbReference>
<dbReference type="PROSITE" id="PS50206">
    <property type="entry name" value="RHODANESE_3"/>
    <property type="match status" value="1"/>
</dbReference>
<sequence>MTSISVQDFNLLRQNEALNILDIRDSQDFEMSHLPHAISLPATSLPNELNKLDKNATYYVISYSGRRSEIIANFLENHGYKAIHVIGGMRDIKQLAA</sequence>
<evidence type="ECO:0000313" key="3">
    <source>
        <dbReference type="Proteomes" id="UP000182835"/>
    </source>
</evidence>
<dbReference type="STRING" id="317010.RU96_GL002454"/>
<dbReference type="PANTHER" id="PTHR43031">
    <property type="entry name" value="FAD-DEPENDENT OXIDOREDUCTASE"/>
    <property type="match status" value="1"/>
</dbReference>
<dbReference type="InterPro" id="IPR001763">
    <property type="entry name" value="Rhodanese-like_dom"/>
</dbReference>
<proteinExistence type="predicted"/>
<dbReference type="Pfam" id="PF00581">
    <property type="entry name" value="Rhodanese"/>
    <property type="match status" value="1"/>
</dbReference>
<dbReference type="AlphaFoldDB" id="A0A1L8R658"/>
<feature type="domain" description="Rhodanese" evidence="1">
    <location>
        <begin position="14"/>
        <end position="97"/>
    </location>
</feature>
<accession>A0A1L8R658</accession>
<dbReference type="RefSeq" id="WP_071864787.1">
    <property type="nucleotide sequence ID" value="NZ_JBHLVQ010000022.1"/>
</dbReference>